<dbReference type="InterPro" id="IPR058163">
    <property type="entry name" value="LysR-type_TF_proteobact-type"/>
</dbReference>
<dbReference type="InterPro" id="IPR036388">
    <property type="entry name" value="WH-like_DNA-bd_sf"/>
</dbReference>
<comment type="similarity">
    <text evidence="1">Belongs to the LysR transcriptional regulatory family.</text>
</comment>
<keyword evidence="4" id="KW-0804">Transcription</keyword>
<dbReference type="InterPro" id="IPR036390">
    <property type="entry name" value="WH_DNA-bd_sf"/>
</dbReference>
<evidence type="ECO:0000256" key="4">
    <source>
        <dbReference type="ARBA" id="ARBA00023163"/>
    </source>
</evidence>
<keyword evidence="3" id="KW-0238">DNA-binding</keyword>
<keyword evidence="6" id="KW-1185">Reference proteome</keyword>
<evidence type="ECO:0000313" key="5">
    <source>
        <dbReference type="EMBL" id="ALV05196.1"/>
    </source>
</evidence>
<dbReference type="Pfam" id="PF00126">
    <property type="entry name" value="HTH_1"/>
    <property type="match status" value="1"/>
</dbReference>
<dbReference type="KEGG" id="rdp:RD2015_700"/>
<dbReference type="FunFam" id="1.10.10.10:FF:000001">
    <property type="entry name" value="LysR family transcriptional regulator"/>
    <property type="match status" value="1"/>
</dbReference>
<dbReference type="OrthoDB" id="9026421at2"/>
<dbReference type="PANTHER" id="PTHR30537">
    <property type="entry name" value="HTH-TYPE TRANSCRIPTIONAL REGULATOR"/>
    <property type="match status" value="1"/>
</dbReference>
<dbReference type="CDD" id="cd08422">
    <property type="entry name" value="PBP2_CrgA_like"/>
    <property type="match status" value="1"/>
</dbReference>
<dbReference type="STRING" id="76731.RD2015_700"/>
<evidence type="ECO:0000313" key="6">
    <source>
        <dbReference type="Proteomes" id="UP000060699"/>
    </source>
</evidence>
<keyword evidence="2" id="KW-0805">Transcription regulation</keyword>
<dbReference type="Gene3D" id="1.10.10.10">
    <property type="entry name" value="Winged helix-like DNA-binding domain superfamily/Winged helix DNA-binding domain"/>
    <property type="match status" value="1"/>
</dbReference>
<dbReference type="PROSITE" id="PS50931">
    <property type="entry name" value="HTH_LYSR"/>
    <property type="match status" value="1"/>
</dbReference>
<dbReference type="EMBL" id="CP013729">
    <property type="protein sequence ID" value="ALV05196.1"/>
    <property type="molecule type" value="Genomic_DNA"/>
</dbReference>
<dbReference type="PANTHER" id="PTHR30537:SF5">
    <property type="entry name" value="HTH-TYPE TRANSCRIPTIONAL ACTIVATOR TTDR-RELATED"/>
    <property type="match status" value="1"/>
</dbReference>
<dbReference type="InterPro" id="IPR000847">
    <property type="entry name" value="LysR_HTH_N"/>
</dbReference>
<dbReference type="Proteomes" id="UP000060699">
    <property type="component" value="Chromosome"/>
</dbReference>
<dbReference type="Gene3D" id="3.40.190.290">
    <property type="match status" value="1"/>
</dbReference>
<dbReference type="PATRIC" id="fig|76731.3.peg.711"/>
<gene>
    <name evidence="5" type="ORF">RD2015_700</name>
</gene>
<dbReference type="InterPro" id="IPR005119">
    <property type="entry name" value="LysR_subst-bd"/>
</dbReference>
<dbReference type="GO" id="GO:0006351">
    <property type="term" value="P:DNA-templated transcription"/>
    <property type="evidence" value="ECO:0007669"/>
    <property type="project" value="TreeGrafter"/>
</dbReference>
<dbReference type="GO" id="GO:0043565">
    <property type="term" value="F:sequence-specific DNA binding"/>
    <property type="evidence" value="ECO:0007669"/>
    <property type="project" value="TreeGrafter"/>
</dbReference>
<evidence type="ECO:0000256" key="1">
    <source>
        <dbReference type="ARBA" id="ARBA00009437"/>
    </source>
</evidence>
<dbReference type="GO" id="GO:0003700">
    <property type="term" value="F:DNA-binding transcription factor activity"/>
    <property type="evidence" value="ECO:0007669"/>
    <property type="project" value="InterPro"/>
</dbReference>
<reference evidence="5 6" key="1">
    <citation type="submission" date="2015-12" db="EMBL/GenBank/DDBJ databases">
        <title>Complete genome of Roseateles depolymerans KCTC 42856.</title>
        <authorList>
            <person name="Kim K.M."/>
        </authorList>
    </citation>
    <scope>NUCLEOTIDE SEQUENCE [LARGE SCALE GENOMIC DNA]</scope>
    <source>
        <strain evidence="5 6">KCTC 42856</strain>
    </source>
</reference>
<dbReference type="AlphaFoldDB" id="A0A0U3MCP5"/>
<organism evidence="5 6">
    <name type="scientific">Roseateles depolymerans</name>
    <dbReference type="NCBI Taxonomy" id="76731"/>
    <lineage>
        <taxon>Bacteria</taxon>
        <taxon>Pseudomonadati</taxon>
        <taxon>Pseudomonadota</taxon>
        <taxon>Betaproteobacteria</taxon>
        <taxon>Burkholderiales</taxon>
        <taxon>Sphaerotilaceae</taxon>
        <taxon>Roseateles</taxon>
    </lineage>
</organism>
<dbReference type="SUPFAM" id="SSF46785">
    <property type="entry name" value="Winged helix' DNA-binding domain"/>
    <property type="match status" value="1"/>
</dbReference>
<protein>
    <submittedName>
        <fullName evidence="5">LysR family transcriptional regulator</fullName>
    </submittedName>
</protein>
<sequence>MDRFLSFSLFTAAVEEGSLAAAGRRFGLTPAVAGKHVSALESQLGVRLLQRTTRRLSLTDAGHAFLPRCRRILAEFDEAKREAGDGQQQVTGRLRVAAPTEFAVARLGEVIARFAMAHPAAQVDVCLDDRYIDLLSQEIDVAIRIGRLADPNLVIRKLGSCRLVFCASPAFIATHGMPQHPSALNSLPRLAFSQSVSPHDWSLWDAQGTLHAVSGPSAVCANNVQLLAEVAAAGAGVAYGPDFVFASKLASGALVRVLEDWQTPSLEIQAVYPAARFIPQKVRCFVDLLAEVMREER</sequence>
<accession>A0A0U3MCP5</accession>
<dbReference type="SUPFAM" id="SSF53850">
    <property type="entry name" value="Periplasmic binding protein-like II"/>
    <property type="match status" value="1"/>
</dbReference>
<evidence type="ECO:0000256" key="2">
    <source>
        <dbReference type="ARBA" id="ARBA00023015"/>
    </source>
</evidence>
<dbReference type="RefSeq" id="WP_058933711.1">
    <property type="nucleotide sequence ID" value="NZ_QUMT01000003.1"/>
</dbReference>
<name>A0A0U3MCP5_9BURK</name>
<dbReference type="Pfam" id="PF03466">
    <property type="entry name" value="LysR_substrate"/>
    <property type="match status" value="1"/>
</dbReference>
<evidence type="ECO:0000256" key="3">
    <source>
        <dbReference type="ARBA" id="ARBA00023125"/>
    </source>
</evidence>
<proteinExistence type="inferred from homology"/>